<dbReference type="InterPro" id="IPR016035">
    <property type="entry name" value="Acyl_Trfase/lysoPLipase"/>
</dbReference>
<gene>
    <name evidence="1" type="ORF">L2725_00800</name>
</gene>
<evidence type="ECO:0000313" key="1">
    <source>
        <dbReference type="EMBL" id="MCL2912332.1"/>
    </source>
</evidence>
<proteinExistence type="predicted"/>
<comment type="caution">
    <text evidence="1">The sequence shown here is derived from an EMBL/GenBank/DDBJ whole genome shotgun (WGS) entry which is preliminary data.</text>
</comment>
<evidence type="ECO:0000313" key="2">
    <source>
        <dbReference type="Proteomes" id="UP001202831"/>
    </source>
</evidence>
<accession>A0ABT0N1M3</accession>
<organism evidence="1 2">
    <name type="scientific">Shewanella corallii</name>
    <dbReference type="NCBI Taxonomy" id="560080"/>
    <lineage>
        <taxon>Bacteria</taxon>
        <taxon>Pseudomonadati</taxon>
        <taxon>Pseudomonadota</taxon>
        <taxon>Gammaproteobacteria</taxon>
        <taxon>Alteromonadales</taxon>
        <taxon>Shewanellaceae</taxon>
        <taxon>Shewanella</taxon>
    </lineage>
</organism>
<dbReference type="GO" id="GO:0016787">
    <property type="term" value="F:hydrolase activity"/>
    <property type="evidence" value="ECO:0007669"/>
    <property type="project" value="UniProtKB-KW"/>
</dbReference>
<dbReference type="Proteomes" id="UP001202831">
    <property type="component" value="Unassembled WGS sequence"/>
</dbReference>
<dbReference type="SUPFAM" id="SSF52151">
    <property type="entry name" value="FabD/lysophospholipase-like"/>
    <property type="match status" value="1"/>
</dbReference>
<name>A0ABT0N1M3_9GAMM</name>
<keyword evidence="2" id="KW-1185">Reference proteome</keyword>
<dbReference type="RefSeq" id="WP_249247969.1">
    <property type="nucleotide sequence ID" value="NZ_JAKIKT010000001.1"/>
</dbReference>
<sequence>MNSIRLLAGRKAKQTILEQGLKPELFTRVLAASGGPKWLGIAGLDKYLFGTFLKDLSHPLNTLGASSGAWRLACLAQQDPLAAYARLEDAYIGQRYDTKPSRAEVERQVQGIIEHILDGNGAEQLLANPNVHSHFIVCRGKHLNQVMQRPVLAAGLALSAMTNLVSRHTLGWHFERLVFGVDNGASPYRELADLPGRFCDLTANNLKSVLQATGSIPLLLPPVTEIPGVASGHYYDGGITDYHFDLDLAQAEGLTLYPHFYPHMAAGWFDKGLKSRRANIASANYDNALVLAPSAGFIASLPGSKIPDRDDFKTLDTDTRRKYWRQAAAMSDRLADELHELLETGRYESVLES</sequence>
<keyword evidence="1" id="KW-0378">Hydrolase</keyword>
<protein>
    <submittedName>
        <fullName evidence="1">Alpha/beta hydrolase</fullName>
    </submittedName>
</protein>
<dbReference type="EMBL" id="JAKIKT010000001">
    <property type="protein sequence ID" value="MCL2912332.1"/>
    <property type="molecule type" value="Genomic_DNA"/>
</dbReference>
<reference evidence="1 2" key="1">
    <citation type="submission" date="2022-01" db="EMBL/GenBank/DDBJ databases">
        <title>Whole genome-based taxonomy of the Shewanellaceae.</title>
        <authorList>
            <person name="Martin-Rodriguez A.J."/>
        </authorList>
    </citation>
    <scope>NUCLEOTIDE SEQUENCE [LARGE SCALE GENOMIC DNA]</scope>
    <source>
        <strain evidence="1 2">DSM 21332</strain>
    </source>
</reference>